<protein>
    <submittedName>
        <fullName evidence="2">Uncharacterized protein</fullName>
    </submittedName>
</protein>
<accession>A0A6A4GNL8</accession>
<feature type="compositionally biased region" description="Polar residues" evidence="1">
    <location>
        <begin position="119"/>
        <end position="129"/>
    </location>
</feature>
<evidence type="ECO:0000256" key="1">
    <source>
        <dbReference type="SAM" id="MobiDB-lite"/>
    </source>
</evidence>
<organism evidence="2 3">
    <name type="scientific">Gymnopus androsaceus JB14</name>
    <dbReference type="NCBI Taxonomy" id="1447944"/>
    <lineage>
        <taxon>Eukaryota</taxon>
        <taxon>Fungi</taxon>
        <taxon>Dikarya</taxon>
        <taxon>Basidiomycota</taxon>
        <taxon>Agaricomycotina</taxon>
        <taxon>Agaricomycetes</taxon>
        <taxon>Agaricomycetidae</taxon>
        <taxon>Agaricales</taxon>
        <taxon>Marasmiineae</taxon>
        <taxon>Omphalotaceae</taxon>
        <taxon>Gymnopus</taxon>
    </lineage>
</organism>
<keyword evidence="3" id="KW-1185">Reference proteome</keyword>
<dbReference type="EMBL" id="ML769836">
    <property type="protein sequence ID" value="KAE9386933.1"/>
    <property type="molecule type" value="Genomic_DNA"/>
</dbReference>
<gene>
    <name evidence="2" type="ORF">BT96DRAFT_948749</name>
</gene>
<name>A0A6A4GNL8_9AGAR</name>
<dbReference type="Proteomes" id="UP000799118">
    <property type="component" value="Unassembled WGS sequence"/>
</dbReference>
<feature type="compositionally biased region" description="Basic residues" evidence="1">
    <location>
        <begin position="101"/>
        <end position="117"/>
    </location>
</feature>
<sequence>MWSGLVQQTTRIKLGLHVGPPVAKPLPREVQREDLRSLNKLSPKFPSLGSVQEGNRNSMQMLEMSQKGKLQQRQFQCEAEDIITGEELANALPSKTDPKSQGKRKAPAPPKKKRKKVTATEQSEAYTSQTAIPTAKTKKRAPPKWPSNPFWLFFSETTVEKPVPGSKYYKCHLGEETVIKLKAASNGNLSKSHLNKHLTQRMHYYLHTSYEVDIANGTISMTVEIARKYKQKVKNIKGNIVNAFKKQTEESWDQNCFEELLAFVYYRRSIYIFEQTIMGIGMQEY</sequence>
<evidence type="ECO:0000313" key="3">
    <source>
        <dbReference type="Proteomes" id="UP000799118"/>
    </source>
</evidence>
<dbReference type="AlphaFoldDB" id="A0A6A4GNL8"/>
<proteinExistence type="predicted"/>
<evidence type="ECO:0000313" key="2">
    <source>
        <dbReference type="EMBL" id="KAE9386933.1"/>
    </source>
</evidence>
<reference evidence="2" key="1">
    <citation type="journal article" date="2019" name="Environ. Microbiol.">
        <title>Fungal ecological strategies reflected in gene transcription - a case study of two litter decomposers.</title>
        <authorList>
            <person name="Barbi F."/>
            <person name="Kohler A."/>
            <person name="Barry K."/>
            <person name="Baskaran P."/>
            <person name="Daum C."/>
            <person name="Fauchery L."/>
            <person name="Ihrmark K."/>
            <person name="Kuo A."/>
            <person name="LaButti K."/>
            <person name="Lipzen A."/>
            <person name="Morin E."/>
            <person name="Grigoriev I.V."/>
            <person name="Henrissat B."/>
            <person name="Lindahl B."/>
            <person name="Martin F."/>
        </authorList>
    </citation>
    <scope>NUCLEOTIDE SEQUENCE</scope>
    <source>
        <strain evidence="2">JB14</strain>
    </source>
</reference>
<feature type="region of interest" description="Disordered" evidence="1">
    <location>
        <begin position="89"/>
        <end position="143"/>
    </location>
</feature>